<evidence type="ECO:0000259" key="3">
    <source>
        <dbReference type="Pfam" id="PF13359"/>
    </source>
</evidence>
<feature type="domain" description="DDE Tnp4" evidence="3">
    <location>
        <begin position="115"/>
        <end position="181"/>
    </location>
</feature>
<protein>
    <recommendedName>
        <fullName evidence="3">DDE Tnp4 domain-containing protein</fullName>
    </recommendedName>
</protein>
<organism evidence="4 5">
    <name type="scientific">Molorchus minor</name>
    <dbReference type="NCBI Taxonomy" id="1323400"/>
    <lineage>
        <taxon>Eukaryota</taxon>
        <taxon>Metazoa</taxon>
        <taxon>Ecdysozoa</taxon>
        <taxon>Arthropoda</taxon>
        <taxon>Hexapoda</taxon>
        <taxon>Insecta</taxon>
        <taxon>Pterygota</taxon>
        <taxon>Neoptera</taxon>
        <taxon>Endopterygota</taxon>
        <taxon>Coleoptera</taxon>
        <taxon>Polyphaga</taxon>
        <taxon>Cucujiformia</taxon>
        <taxon>Chrysomeloidea</taxon>
        <taxon>Cerambycidae</taxon>
        <taxon>Lamiinae</taxon>
        <taxon>Monochamini</taxon>
        <taxon>Molorchus</taxon>
    </lineage>
</organism>
<keyword evidence="2" id="KW-0479">Metal-binding</keyword>
<accession>A0ABQ9JD51</accession>
<evidence type="ECO:0000313" key="4">
    <source>
        <dbReference type="EMBL" id="KAJ8975632.1"/>
    </source>
</evidence>
<evidence type="ECO:0000256" key="2">
    <source>
        <dbReference type="ARBA" id="ARBA00022723"/>
    </source>
</evidence>
<dbReference type="EMBL" id="JAPWTJ010000789">
    <property type="protein sequence ID" value="KAJ8975632.1"/>
    <property type="molecule type" value="Genomic_DNA"/>
</dbReference>
<sequence length="187" mass="21913">MLPRIMLAIQARQFQIELNRRLKVSRRLMRDQSDPFLLPDVRFKELFRLNKDMMHYIINHIAPHLHQRRRADGICTILKIYSAIIFFACGSYQRRTTGQDYLVSMSQQSVGRSIHEVCDYDLKILSINACYAGASHDAFIWSQSVIKEEMERCYRNGDTATWLIGDSGYPQQPWLMTPRPKCKPEKS</sequence>
<dbReference type="Pfam" id="PF13359">
    <property type="entry name" value="DDE_Tnp_4"/>
    <property type="match status" value="1"/>
</dbReference>
<dbReference type="InterPro" id="IPR027806">
    <property type="entry name" value="HARBI1_dom"/>
</dbReference>
<comment type="cofactor">
    <cofactor evidence="1">
        <name>a divalent metal cation</name>
        <dbReference type="ChEBI" id="CHEBI:60240"/>
    </cofactor>
</comment>
<comment type="caution">
    <text evidence="4">The sequence shown here is derived from an EMBL/GenBank/DDBJ whole genome shotgun (WGS) entry which is preliminary data.</text>
</comment>
<evidence type="ECO:0000256" key="1">
    <source>
        <dbReference type="ARBA" id="ARBA00001968"/>
    </source>
</evidence>
<name>A0ABQ9JD51_9CUCU</name>
<evidence type="ECO:0000313" key="5">
    <source>
        <dbReference type="Proteomes" id="UP001162164"/>
    </source>
</evidence>
<keyword evidence="5" id="KW-1185">Reference proteome</keyword>
<gene>
    <name evidence="4" type="ORF">NQ317_015319</name>
</gene>
<reference evidence="4" key="1">
    <citation type="journal article" date="2023" name="Insect Mol. Biol.">
        <title>Genome sequencing provides insights into the evolution of gene families encoding plant cell wall-degrading enzymes in longhorned beetles.</title>
        <authorList>
            <person name="Shin N.R."/>
            <person name="Okamura Y."/>
            <person name="Kirsch R."/>
            <person name="Pauchet Y."/>
        </authorList>
    </citation>
    <scope>NUCLEOTIDE SEQUENCE</scope>
    <source>
        <strain evidence="4">MMC_N1</strain>
    </source>
</reference>
<proteinExistence type="predicted"/>
<dbReference type="Proteomes" id="UP001162164">
    <property type="component" value="Unassembled WGS sequence"/>
</dbReference>